<evidence type="ECO:0000256" key="2">
    <source>
        <dbReference type="ARBA" id="ARBA00023326"/>
    </source>
</evidence>
<dbReference type="InterPro" id="IPR003961">
    <property type="entry name" value="FN3_dom"/>
</dbReference>
<keyword evidence="1" id="KW-0378">Hydrolase</keyword>
<dbReference type="InterPro" id="IPR013783">
    <property type="entry name" value="Ig-like_fold"/>
</dbReference>
<feature type="domain" description="Fibronectin type-III" evidence="3">
    <location>
        <begin position="198"/>
        <end position="282"/>
    </location>
</feature>
<dbReference type="Pfam" id="PF00041">
    <property type="entry name" value="fn3"/>
    <property type="match status" value="1"/>
</dbReference>
<organism evidence="4 5">
    <name type="scientific">Saccharopolyspora taberi</name>
    <dbReference type="NCBI Taxonomy" id="60895"/>
    <lineage>
        <taxon>Bacteria</taxon>
        <taxon>Bacillati</taxon>
        <taxon>Actinomycetota</taxon>
        <taxon>Actinomycetes</taxon>
        <taxon>Pseudonocardiales</taxon>
        <taxon>Pseudonocardiaceae</taxon>
        <taxon>Saccharopolyspora</taxon>
    </lineage>
</organism>
<keyword evidence="2" id="KW-0624">Polysaccharide degradation</keyword>
<reference evidence="4 5" key="1">
    <citation type="journal article" date="2019" name="Int. J. Syst. Evol. Microbiol.">
        <title>The Global Catalogue of Microorganisms (GCM) 10K type strain sequencing project: providing services to taxonomists for standard genome sequencing and annotation.</title>
        <authorList>
            <consortium name="The Broad Institute Genomics Platform"/>
            <consortium name="The Broad Institute Genome Sequencing Center for Infectious Disease"/>
            <person name="Wu L."/>
            <person name="Ma J."/>
        </authorList>
    </citation>
    <scope>NUCLEOTIDE SEQUENCE [LARGE SCALE GENOMIC DNA]</scope>
    <source>
        <strain evidence="4 5">JCM 9383</strain>
    </source>
</reference>
<keyword evidence="2" id="KW-0119">Carbohydrate metabolism</keyword>
<evidence type="ECO:0000256" key="1">
    <source>
        <dbReference type="ARBA" id="ARBA00023295"/>
    </source>
</evidence>
<sequence length="282" mass="29766">MSTHIDSSKARLWLDGDAFRAPAGTPLPTNIWADTLPGWDAFGGIKAGFEIETERETTPLDVWNNTSGAAYRNKKDPAKPTIKLRPVDYSNATVLTLLTGGSISETSTGSGMWEWIEGDDPEFATILRLVDGDKKKAYFVERGELANIPTETMNAEDLEGWDLEVAPLAPASGNKAVRRFTSWNPLSGASGDTIAPTAPTNLAAGTITANSVALTWTASTDAVGVVSYDVFANGLLRTTSSTTSATVSGLTASTSYSFYVRARDAALNSSAASNVVTVSTTA</sequence>
<accession>A0ABN3V1W0</accession>
<dbReference type="Proteomes" id="UP001500979">
    <property type="component" value="Unassembled WGS sequence"/>
</dbReference>
<dbReference type="InterPro" id="IPR036116">
    <property type="entry name" value="FN3_sf"/>
</dbReference>
<dbReference type="InterPro" id="IPR058154">
    <property type="entry name" value="Bxb1_TTP-like"/>
</dbReference>
<evidence type="ECO:0000313" key="5">
    <source>
        <dbReference type="Proteomes" id="UP001500979"/>
    </source>
</evidence>
<dbReference type="RefSeq" id="WP_344677422.1">
    <property type="nucleotide sequence ID" value="NZ_BAAAUX010000001.1"/>
</dbReference>
<dbReference type="CDD" id="cd00063">
    <property type="entry name" value="FN3"/>
    <property type="match status" value="1"/>
</dbReference>
<dbReference type="EMBL" id="BAAAUX010000001">
    <property type="protein sequence ID" value="GAA2774097.1"/>
    <property type="molecule type" value="Genomic_DNA"/>
</dbReference>
<comment type="caution">
    <text evidence="4">The sequence shown here is derived from an EMBL/GenBank/DDBJ whole genome shotgun (WGS) entry which is preliminary data.</text>
</comment>
<dbReference type="Gene3D" id="2.60.40.10">
    <property type="entry name" value="Immunoglobulins"/>
    <property type="match status" value="1"/>
</dbReference>
<protein>
    <recommendedName>
        <fullName evidence="3">Fibronectin type-III domain-containing protein</fullName>
    </recommendedName>
</protein>
<dbReference type="PROSITE" id="PS50853">
    <property type="entry name" value="FN3"/>
    <property type="match status" value="1"/>
</dbReference>
<dbReference type="Pfam" id="PF25681">
    <property type="entry name" value="Phage_TTP_17"/>
    <property type="match status" value="1"/>
</dbReference>
<proteinExistence type="predicted"/>
<dbReference type="SUPFAM" id="SSF49265">
    <property type="entry name" value="Fibronectin type III"/>
    <property type="match status" value="1"/>
</dbReference>
<evidence type="ECO:0000313" key="4">
    <source>
        <dbReference type="EMBL" id="GAA2774097.1"/>
    </source>
</evidence>
<name>A0ABN3V1W0_9PSEU</name>
<gene>
    <name evidence="4" type="ORF">GCM10010470_02420</name>
</gene>
<evidence type="ECO:0000259" key="3">
    <source>
        <dbReference type="PROSITE" id="PS50853"/>
    </source>
</evidence>
<keyword evidence="1" id="KW-0326">Glycosidase</keyword>
<keyword evidence="5" id="KW-1185">Reference proteome</keyword>
<dbReference type="SMART" id="SM00060">
    <property type="entry name" value="FN3"/>
    <property type="match status" value="1"/>
</dbReference>